<dbReference type="CDD" id="cd06170">
    <property type="entry name" value="LuxR_C_like"/>
    <property type="match status" value="1"/>
</dbReference>
<dbReference type="InterPro" id="IPR036388">
    <property type="entry name" value="WH-like_DNA-bd_sf"/>
</dbReference>
<feature type="domain" description="HTH luxR-type" evidence="2">
    <location>
        <begin position="708"/>
        <end position="773"/>
    </location>
</feature>
<dbReference type="PRINTS" id="PR00038">
    <property type="entry name" value="HTHLUXR"/>
</dbReference>
<dbReference type="Pfam" id="PF25872">
    <property type="entry name" value="HTH_77"/>
    <property type="match status" value="1"/>
</dbReference>
<gene>
    <name evidence="3" type="ORF">IAG42_32610</name>
</gene>
<dbReference type="PRINTS" id="PR00364">
    <property type="entry name" value="DISEASERSIST"/>
</dbReference>
<organism evidence="3 4">
    <name type="scientific">Streptomyces xanthii</name>
    <dbReference type="NCBI Taxonomy" id="2768069"/>
    <lineage>
        <taxon>Bacteria</taxon>
        <taxon>Bacillati</taxon>
        <taxon>Actinomycetota</taxon>
        <taxon>Actinomycetes</taxon>
        <taxon>Kitasatosporales</taxon>
        <taxon>Streptomycetaceae</taxon>
        <taxon>Streptomyces</taxon>
    </lineage>
</organism>
<dbReference type="PROSITE" id="PS00622">
    <property type="entry name" value="HTH_LUXR_1"/>
    <property type="match status" value="1"/>
</dbReference>
<dbReference type="PANTHER" id="PTHR47691:SF3">
    <property type="entry name" value="HTH-TYPE TRANSCRIPTIONAL REGULATOR RV0890C-RELATED"/>
    <property type="match status" value="1"/>
</dbReference>
<dbReference type="Pfam" id="PF13401">
    <property type="entry name" value="AAA_22"/>
    <property type="match status" value="1"/>
</dbReference>
<dbReference type="GO" id="GO:0003677">
    <property type="term" value="F:DNA binding"/>
    <property type="evidence" value="ECO:0007669"/>
    <property type="project" value="InterPro"/>
</dbReference>
<reference evidence="3 4" key="1">
    <citation type="submission" date="2020-09" db="EMBL/GenBank/DDBJ databases">
        <title>A novel species.</title>
        <authorList>
            <person name="Gao J."/>
        </authorList>
    </citation>
    <scope>NUCLEOTIDE SEQUENCE [LARGE SCALE GENOMIC DNA]</scope>
    <source>
        <strain evidence="3 4">CRXT-Y-14</strain>
    </source>
</reference>
<dbReference type="Pfam" id="PF00196">
    <property type="entry name" value="GerE"/>
    <property type="match status" value="1"/>
</dbReference>
<evidence type="ECO:0000256" key="1">
    <source>
        <dbReference type="SAM" id="MobiDB-lite"/>
    </source>
</evidence>
<dbReference type="InterPro" id="IPR058852">
    <property type="entry name" value="HTH_77"/>
</dbReference>
<dbReference type="PANTHER" id="PTHR47691">
    <property type="entry name" value="REGULATOR-RELATED"/>
    <property type="match status" value="1"/>
</dbReference>
<name>A0A7H1BGN1_9ACTN</name>
<accession>A0A7H1BGN1</accession>
<evidence type="ECO:0000313" key="3">
    <source>
        <dbReference type="EMBL" id="QNS07886.1"/>
    </source>
</evidence>
<dbReference type="AlphaFoldDB" id="A0A7H1BGN1"/>
<dbReference type="PROSITE" id="PS50043">
    <property type="entry name" value="HTH_LUXR_2"/>
    <property type="match status" value="1"/>
</dbReference>
<dbReference type="EMBL" id="CP061281">
    <property type="protein sequence ID" value="QNS07886.1"/>
    <property type="molecule type" value="Genomic_DNA"/>
</dbReference>
<dbReference type="Proteomes" id="UP000516428">
    <property type="component" value="Chromosome"/>
</dbReference>
<dbReference type="InterPro" id="IPR000792">
    <property type="entry name" value="Tscrpt_reg_LuxR_C"/>
</dbReference>
<sequence>MNRSSGPRTPGDLPAEATSFVGRRRELAQVSELLTRARLVTLTGPGGVGKTRTAVRAAHEARDTFSSGVQMVELSALRDPKLLANTVAAALDLPEQTARPALEVVADHLEDRELLLLLDTCEHLVDACAVLCDELLRAAPRLRIVATSRQPLDVPGEHVLAIGPLGVPEVAAPGDGEECDAVRLFADRASAAVAGFTVGDDNRSDVLALCRRLDGIPLAIELAVSRLRAVSLDEMLTRLDDRFRLLTGGRRTSVPRHQTLRTAIGWSHDLSTEPERLLWARLSVFAGELSLEAAESVCADDRSLPVDDVLTALIALVEKSVVVRVETPEGTRYRMLDTIREYGLERLAASGDEERTRCRHLAYFLDVARAFDQEWTGDSQIPLLRALVRDRANVRVALEYCVTTPRLHGRGLEMATALWGYWHATGLLTEGRYWLRRTLDGCRDETPTRVKALWLTSWYMDIQGERGGNEELLAEAERIAARIEDRTGAAWTLAFQAHRRYFLGRMEGCAADFEEARTRMTALGDDTGLRMLGFYGGLMLILSGEHQRGIDWCDDSLARGAAQPAEQWARSWALWVKSVGLWLRGEHEAAVECARDGLRAKAALHDLMGLAHFFEGLAWHAARLRHFERVALLQGAADALWRRAAKEARFGIPVLHELHADAAGPARAALGADGYHDAFTEGAGLPLDTVVDLALDDESAAPDVPVQRAGPADGLTPRERQVAALVSEGLTNREIAARLVVSKRTVDSHVEHILTKLGFTSRSQIAALHTGAGSSANSDASEAAPARTTAPRTTTPRTPSAAPKA</sequence>
<feature type="region of interest" description="Disordered" evidence="1">
    <location>
        <begin position="770"/>
        <end position="805"/>
    </location>
</feature>
<proteinExistence type="predicted"/>
<dbReference type="RefSeq" id="WP_188340547.1">
    <property type="nucleotide sequence ID" value="NZ_CP061281.1"/>
</dbReference>
<dbReference type="SUPFAM" id="SSF52540">
    <property type="entry name" value="P-loop containing nucleoside triphosphate hydrolases"/>
    <property type="match status" value="1"/>
</dbReference>
<feature type="compositionally biased region" description="Low complexity" evidence="1">
    <location>
        <begin position="783"/>
        <end position="805"/>
    </location>
</feature>
<dbReference type="SUPFAM" id="SSF46894">
    <property type="entry name" value="C-terminal effector domain of the bipartite response regulators"/>
    <property type="match status" value="1"/>
</dbReference>
<dbReference type="Gene3D" id="3.40.50.300">
    <property type="entry name" value="P-loop containing nucleotide triphosphate hydrolases"/>
    <property type="match status" value="1"/>
</dbReference>
<dbReference type="InterPro" id="IPR027417">
    <property type="entry name" value="P-loop_NTPase"/>
</dbReference>
<keyword evidence="4" id="KW-1185">Reference proteome</keyword>
<dbReference type="InterPro" id="IPR016032">
    <property type="entry name" value="Sig_transdc_resp-reg_C-effctor"/>
</dbReference>
<dbReference type="GO" id="GO:0016887">
    <property type="term" value="F:ATP hydrolysis activity"/>
    <property type="evidence" value="ECO:0007669"/>
    <property type="project" value="InterPro"/>
</dbReference>
<protein>
    <submittedName>
        <fullName evidence="3">LuxR family transcriptional regulator</fullName>
    </submittedName>
</protein>
<dbReference type="SMART" id="SM00421">
    <property type="entry name" value="HTH_LUXR"/>
    <property type="match status" value="1"/>
</dbReference>
<dbReference type="Gene3D" id="1.10.10.10">
    <property type="entry name" value="Winged helix-like DNA-binding domain superfamily/Winged helix DNA-binding domain"/>
    <property type="match status" value="1"/>
</dbReference>
<dbReference type="GO" id="GO:0006355">
    <property type="term" value="P:regulation of DNA-templated transcription"/>
    <property type="evidence" value="ECO:0007669"/>
    <property type="project" value="InterPro"/>
</dbReference>
<evidence type="ECO:0000313" key="4">
    <source>
        <dbReference type="Proteomes" id="UP000516428"/>
    </source>
</evidence>
<dbReference type="InterPro" id="IPR049945">
    <property type="entry name" value="AAA_22"/>
</dbReference>
<evidence type="ECO:0000259" key="2">
    <source>
        <dbReference type="PROSITE" id="PS50043"/>
    </source>
</evidence>
<dbReference type="KEGG" id="sxn:IAG42_32610"/>